<dbReference type="PANTHER" id="PTHR31435:SF10">
    <property type="entry name" value="BSR4717 PROTEIN"/>
    <property type="match status" value="1"/>
</dbReference>
<evidence type="ECO:0000313" key="3">
    <source>
        <dbReference type="Proteomes" id="UP001199642"/>
    </source>
</evidence>
<dbReference type="InterPro" id="IPR045057">
    <property type="entry name" value="Gcn5-rel_NAT"/>
</dbReference>
<keyword evidence="3" id="KW-1185">Reference proteome</keyword>
<dbReference type="InterPro" id="IPR031165">
    <property type="entry name" value="GNAT_YJDJ"/>
</dbReference>
<dbReference type="EMBL" id="CP082781">
    <property type="protein sequence ID" value="UGS25317.1"/>
    <property type="molecule type" value="Genomic_DNA"/>
</dbReference>
<dbReference type="Pfam" id="PF14542">
    <property type="entry name" value="Acetyltransf_CG"/>
    <property type="match status" value="1"/>
</dbReference>
<organism evidence="2 3">
    <name type="scientific">Microbacterium resistens</name>
    <dbReference type="NCBI Taxonomy" id="156977"/>
    <lineage>
        <taxon>Bacteria</taxon>
        <taxon>Bacillati</taxon>
        <taxon>Actinomycetota</taxon>
        <taxon>Actinomycetes</taxon>
        <taxon>Micrococcales</taxon>
        <taxon>Microbacteriaceae</taxon>
        <taxon>Microbacterium</taxon>
    </lineage>
</organism>
<protein>
    <submittedName>
        <fullName evidence="2">N-acetyltransferase</fullName>
    </submittedName>
</protein>
<dbReference type="SUPFAM" id="SSF55729">
    <property type="entry name" value="Acyl-CoA N-acyltransferases (Nat)"/>
    <property type="match status" value="1"/>
</dbReference>
<sequence length="105" mass="11509">MADITVTRDDDASRYELRRDGVLAGFAEFDRRPGEIRFTHTEVDPAFQGQGLAGILAAEALADAAASGDEIVPYCPYIARYLQTHEVADARIRWPRVPGAETTEG</sequence>
<dbReference type="RefSeq" id="WP_231819211.1">
    <property type="nucleotide sequence ID" value="NZ_CP082781.1"/>
</dbReference>
<dbReference type="Proteomes" id="UP001199642">
    <property type="component" value="Chromosome"/>
</dbReference>
<dbReference type="PANTHER" id="PTHR31435">
    <property type="entry name" value="PROTEIN NATD1"/>
    <property type="match status" value="1"/>
</dbReference>
<dbReference type="Gene3D" id="3.40.630.30">
    <property type="match status" value="1"/>
</dbReference>
<dbReference type="InterPro" id="IPR016181">
    <property type="entry name" value="Acyl_CoA_acyltransferase"/>
</dbReference>
<dbReference type="PROSITE" id="PS51729">
    <property type="entry name" value="GNAT_YJDJ"/>
    <property type="match status" value="1"/>
</dbReference>
<accession>A0ABY3RNT8</accession>
<evidence type="ECO:0000313" key="2">
    <source>
        <dbReference type="EMBL" id="UGS25317.1"/>
    </source>
</evidence>
<reference evidence="2 3" key="1">
    <citation type="submission" date="2023-01" db="EMBL/GenBank/DDBJ databases">
        <title>Characterization of estradiol degrading bacteria Microbacterium sp. MZT7 and reveal degrading genes through genome analysis.</title>
        <authorList>
            <person name="Hao P."/>
            <person name="Gao Y."/>
        </authorList>
    </citation>
    <scope>NUCLEOTIDE SEQUENCE [LARGE SCALE GENOMIC DNA]</scope>
    <source>
        <strain evidence="2 3">MZT7</strain>
    </source>
</reference>
<evidence type="ECO:0000259" key="1">
    <source>
        <dbReference type="PROSITE" id="PS51729"/>
    </source>
</evidence>
<proteinExistence type="predicted"/>
<feature type="domain" description="N-acetyltransferase" evidence="1">
    <location>
        <begin position="7"/>
        <end position="93"/>
    </location>
</feature>
<name>A0ABY3RNT8_9MICO</name>
<gene>
    <name evidence="2" type="ORF">K8F61_11535</name>
</gene>